<evidence type="ECO:0000313" key="12">
    <source>
        <dbReference type="EMBL" id="MCC4234171.1"/>
    </source>
</evidence>
<evidence type="ECO:0000259" key="11">
    <source>
        <dbReference type="PROSITE" id="PS50110"/>
    </source>
</evidence>
<evidence type="ECO:0000256" key="3">
    <source>
        <dbReference type="ARBA" id="ARBA00022553"/>
    </source>
</evidence>
<dbReference type="InterPro" id="IPR003661">
    <property type="entry name" value="HisK_dim/P_dom"/>
</dbReference>
<dbReference type="InterPro" id="IPR036890">
    <property type="entry name" value="HATPase_C_sf"/>
</dbReference>
<keyword evidence="6" id="KW-0902">Two-component regulatory system</keyword>
<dbReference type="InterPro" id="IPR005467">
    <property type="entry name" value="His_kinase_dom"/>
</dbReference>
<reference evidence="12 13" key="1">
    <citation type="submission" date="2021-10" db="EMBL/GenBank/DDBJ databases">
        <title>The diversity and Nitrogen Metabolism of Culturable Nitrate-Utilizing Bacteria Within the Oxygen Minimum Zone of the Changjiang (Yangtze River)Estuary.</title>
        <authorList>
            <person name="Zhang D."/>
            <person name="Zheng J."/>
            <person name="Liu S."/>
            <person name="He W."/>
        </authorList>
    </citation>
    <scope>NUCLEOTIDE SEQUENCE [LARGE SCALE GENOMIC DNA]</scope>
    <source>
        <strain evidence="12 13">FXH275-2</strain>
    </source>
</reference>
<dbReference type="SMART" id="SM00388">
    <property type="entry name" value="HisKA"/>
    <property type="match status" value="1"/>
</dbReference>
<keyword evidence="9" id="KW-0812">Transmembrane</keyword>
<keyword evidence="4" id="KW-0808">Transferase</keyword>
<dbReference type="SUPFAM" id="SSF47384">
    <property type="entry name" value="Homodimeric domain of signal transducing histidine kinase"/>
    <property type="match status" value="1"/>
</dbReference>
<dbReference type="SMART" id="SM00387">
    <property type="entry name" value="HATPase_c"/>
    <property type="match status" value="1"/>
</dbReference>
<dbReference type="InterPro" id="IPR004358">
    <property type="entry name" value="Sig_transdc_His_kin-like_C"/>
</dbReference>
<dbReference type="Pfam" id="PF00512">
    <property type="entry name" value="HisKA"/>
    <property type="match status" value="1"/>
</dbReference>
<dbReference type="RefSeq" id="WP_228227794.1">
    <property type="nucleotide sequence ID" value="NZ_JAJGNP010000016.1"/>
</dbReference>
<accession>A0ABS8H773</accession>
<dbReference type="InterPro" id="IPR029016">
    <property type="entry name" value="GAF-like_dom_sf"/>
</dbReference>
<dbReference type="Gene3D" id="3.40.50.2300">
    <property type="match status" value="3"/>
</dbReference>
<dbReference type="CDD" id="cd00156">
    <property type="entry name" value="REC"/>
    <property type="match status" value="1"/>
</dbReference>
<evidence type="ECO:0000256" key="2">
    <source>
        <dbReference type="ARBA" id="ARBA00012438"/>
    </source>
</evidence>
<dbReference type="PANTHER" id="PTHR45339">
    <property type="entry name" value="HYBRID SIGNAL TRANSDUCTION HISTIDINE KINASE J"/>
    <property type="match status" value="1"/>
</dbReference>
<dbReference type="PANTHER" id="PTHR45339:SF1">
    <property type="entry name" value="HYBRID SIGNAL TRANSDUCTION HISTIDINE KINASE J"/>
    <property type="match status" value="1"/>
</dbReference>
<dbReference type="CDD" id="cd16922">
    <property type="entry name" value="HATPase_EvgS-ArcB-TorS-like"/>
    <property type="match status" value="1"/>
</dbReference>
<keyword evidence="9" id="KW-1133">Transmembrane helix</keyword>
<dbReference type="PROSITE" id="PS50110">
    <property type="entry name" value="RESPONSE_REGULATORY"/>
    <property type="match status" value="3"/>
</dbReference>
<feature type="modified residue" description="4-aspartylphosphate" evidence="7">
    <location>
        <position position="694"/>
    </location>
</feature>
<dbReference type="PROSITE" id="PS50109">
    <property type="entry name" value="HIS_KIN"/>
    <property type="match status" value="1"/>
</dbReference>
<proteinExistence type="predicted"/>
<dbReference type="SUPFAM" id="SSF55781">
    <property type="entry name" value="GAF domain-like"/>
    <property type="match status" value="1"/>
</dbReference>
<sequence>MPSLFGMTPARSSTLLPFALLILMIPPFLADMALPLGMSVWVLYLLPLTLSYMTSRAIIPPLLAVIATLLMAIGYQIAPAGVDPTVAQVNRSLGGLTAWLLGGLGYAFIRTKLAVRREEWVQRSQIGLGRAMAGERNLQTLGEDLLRNLVTRLDAQAALLFVDDGAAYRRVASIGVPQGADIISSTGPDDGLIGVAITERRIVRVGPVPPSYLAYGASMGQAAPTTMLVAPACADDDVVAVLEIGFAQEPDAQALILLERAGEAIGKAIRAARYRERLQELLEETQQQSEELQAQSEELRSANEELEEQSRVLLDSQARLETQQAELEQTNVELEEQTQQLVQQRNDLTRAQASLEEQARELEQASRYKSEFLANMSHELRTPLNSLLIMARLLADNRAGNLTAEQVRHAETIETSGNDLLLLINDILDISKIEAGHVDLQTRPMRIAPMVEKLHALLEPGARQKGIALRIPAASAMPVEIESDPHRVEQILKNFLSNAIKFTDKGEVTLTVEEAGDDAIAFTVHDTGIGIPAEQQQTVFEPFRQADGSVSRKYGGTGLGLSISRELAKLLGGEISLVSAPGEGSSFTLTLPRHFTETPVTRPHYRPAPREAAPLLATRTDLPAPPPRVRSVEDDRDALTGDSRVILFVEDDPAFARILCDLARELDFQCLLAESADEGVTLARQFVPQAIILDMGLPDHSGLSVLDRLKRDVNTRHIPVHCVSVADHAHAALSSGAVGYMFKPVKRQQLTEVLEGLQHHFSARMRRVLLVEDDATQRESLRLLLATRDVDTVEAADASECLERLSTQTFDCMVMDLNLPDASGFELLEKLSRDDSLSFPPVIVYTGRDLSAEEELRLRRYSKSIIIKGAKSPERLLDEVTLFLHQVVADLPARQQAMLATALNRDALLEGRQILVAEDDVRNIYALTSLFEPHGATVHIARNGVEALKFLEGERGRDIDLVLMDVMMPEMDGLTATREIRANPNWRDLPIISLTAKATAQDQAQCIAAGANDYLAKPLDVDKLLSLVRVWMPR</sequence>
<feature type="domain" description="Response regulatory" evidence="11">
    <location>
        <begin position="645"/>
        <end position="758"/>
    </location>
</feature>
<dbReference type="CDD" id="cd17546">
    <property type="entry name" value="REC_hyHK_CKI1_RcsC-like"/>
    <property type="match status" value="1"/>
</dbReference>
<dbReference type="SUPFAM" id="SSF52172">
    <property type="entry name" value="CheY-like"/>
    <property type="match status" value="3"/>
</dbReference>
<evidence type="ECO:0000256" key="8">
    <source>
        <dbReference type="SAM" id="Coils"/>
    </source>
</evidence>
<feature type="domain" description="Histidine kinase" evidence="10">
    <location>
        <begin position="375"/>
        <end position="595"/>
    </location>
</feature>
<dbReference type="InterPro" id="IPR003594">
    <property type="entry name" value="HATPase_dom"/>
</dbReference>
<feature type="modified residue" description="4-aspartylphosphate" evidence="7">
    <location>
        <position position="816"/>
    </location>
</feature>
<dbReference type="InterPro" id="IPR003018">
    <property type="entry name" value="GAF"/>
</dbReference>
<name>A0ABS8H773_9SPHN</name>
<dbReference type="InterPro" id="IPR036097">
    <property type="entry name" value="HisK_dim/P_sf"/>
</dbReference>
<evidence type="ECO:0000256" key="4">
    <source>
        <dbReference type="ARBA" id="ARBA00022679"/>
    </source>
</evidence>
<dbReference type="InterPro" id="IPR001789">
    <property type="entry name" value="Sig_transdc_resp-reg_receiver"/>
</dbReference>
<dbReference type="SMART" id="SM00448">
    <property type="entry name" value="REC"/>
    <property type="match status" value="3"/>
</dbReference>
<evidence type="ECO:0000256" key="1">
    <source>
        <dbReference type="ARBA" id="ARBA00000085"/>
    </source>
</evidence>
<dbReference type="SUPFAM" id="SSF55874">
    <property type="entry name" value="ATPase domain of HSP90 chaperone/DNA topoisomerase II/histidine kinase"/>
    <property type="match status" value="1"/>
</dbReference>
<evidence type="ECO:0000259" key="10">
    <source>
        <dbReference type="PROSITE" id="PS50109"/>
    </source>
</evidence>
<feature type="coiled-coil region" evidence="8">
    <location>
        <begin position="268"/>
        <end position="368"/>
    </location>
</feature>
<dbReference type="Pfam" id="PF13185">
    <property type="entry name" value="GAF_2"/>
    <property type="match status" value="1"/>
</dbReference>
<dbReference type="EMBL" id="JAJGNP010000016">
    <property type="protein sequence ID" value="MCC4234171.1"/>
    <property type="molecule type" value="Genomic_DNA"/>
</dbReference>
<dbReference type="PRINTS" id="PR00344">
    <property type="entry name" value="BCTRLSENSOR"/>
</dbReference>
<evidence type="ECO:0000256" key="9">
    <source>
        <dbReference type="SAM" id="Phobius"/>
    </source>
</evidence>
<dbReference type="Pfam" id="PF02518">
    <property type="entry name" value="HATPase_c"/>
    <property type="match status" value="1"/>
</dbReference>
<dbReference type="Proteomes" id="UP001198830">
    <property type="component" value="Unassembled WGS sequence"/>
</dbReference>
<dbReference type="CDD" id="cd00082">
    <property type="entry name" value="HisKA"/>
    <property type="match status" value="1"/>
</dbReference>
<feature type="modified residue" description="4-aspartylphosphate" evidence="7">
    <location>
        <position position="965"/>
    </location>
</feature>
<evidence type="ECO:0000256" key="5">
    <source>
        <dbReference type="ARBA" id="ARBA00022777"/>
    </source>
</evidence>
<comment type="catalytic activity">
    <reaction evidence="1">
        <text>ATP + protein L-histidine = ADP + protein N-phospho-L-histidine.</text>
        <dbReference type="EC" id="2.7.13.3"/>
    </reaction>
</comment>
<evidence type="ECO:0000256" key="6">
    <source>
        <dbReference type="ARBA" id="ARBA00023012"/>
    </source>
</evidence>
<dbReference type="EC" id="2.7.13.3" evidence="2"/>
<comment type="caution">
    <text evidence="12">The sequence shown here is derived from an EMBL/GenBank/DDBJ whole genome shotgun (WGS) entry which is preliminary data.</text>
</comment>
<keyword evidence="3 7" id="KW-0597">Phosphoprotein</keyword>
<dbReference type="Gene3D" id="3.30.565.10">
    <property type="entry name" value="Histidine kinase-like ATPase, C-terminal domain"/>
    <property type="match status" value="1"/>
</dbReference>
<keyword evidence="5" id="KW-0418">Kinase</keyword>
<feature type="transmembrane region" description="Helical" evidence="9">
    <location>
        <begin position="58"/>
        <end position="77"/>
    </location>
</feature>
<organism evidence="12 13">
    <name type="scientific">Sphingobium soli</name>
    <dbReference type="NCBI Taxonomy" id="1591116"/>
    <lineage>
        <taxon>Bacteria</taxon>
        <taxon>Pseudomonadati</taxon>
        <taxon>Pseudomonadota</taxon>
        <taxon>Alphaproteobacteria</taxon>
        <taxon>Sphingomonadales</taxon>
        <taxon>Sphingomonadaceae</taxon>
        <taxon>Sphingobium</taxon>
    </lineage>
</organism>
<gene>
    <name evidence="12" type="ORF">LL253_15950</name>
</gene>
<evidence type="ECO:0000256" key="7">
    <source>
        <dbReference type="PROSITE-ProRule" id="PRU00169"/>
    </source>
</evidence>
<feature type="transmembrane region" description="Helical" evidence="9">
    <location>
        <begin position="89"/>
        <end position="109"/>
    </location>
</feature>
<keyword evidence="9" id="KW-0472">Membrane</keyword>
<feature type="domain" description="Response regulatory" evidence="11">
    <location>
        <begin position="913"/>
        <end position="1032"/>
    </location>
</feature>
<dbReference type="InterPro" id="IPR011006">
    <property type="entry name" value="CheY-like_superfamily"/>
</dbReference>
<keyword evidence="8" id="KW-0175">Coiled coil</keyword>
<feature type="domain" description="Response regulatory" evidence="11">
    <location>
        <begin position="767"/>
        <end position="883"/>
    </location>
</feature>
<dbReference type="Gene3D" id="3.30.450.40">
    <property type="match status" value="1"/>
</dbReference>
<protein>
    <recommendedName>
        <fullName evidence="2">histidine kinase</fullName>
        <ecNumber evidence="2">2.7.13.3</ecNumber>
    </recommendedName>
</protein>
<feature type="transmembrane region" description="Helical" evidence="9">
    <location>
        <begin position="20"/>
        <end position="46"/>
    </location>
</feature>
<dbReference type="Pfam" id="PF00072">
    <property type="entry name" value="Response_reg"/>
    <property type="match status" value="3"/>
</dbReference>
<keyword evidence="13" id="KW-1185">Reference proteome</keyword>
<dbReference type="Gene3D" id="1.10.287.130">
    <property type="match status" value="1"/>
</dbReference>
<evidence type="ECO:0000313" key="13">
    <source>
        <dbReference type="Proteomes" id="UP001198830"/>
    </source>
</evidence>